<reference evidence="1" key="1">
    <citation type="journal article" date="2021" name="New Phytol.">
        <title>Evolutionary innovations through gain and loss of genes in the ectomycorrhizal Boletales.</title>
        <authorList>
            <person name="Wu G."/>
            <person name="Miyauchi S."/>
            <person name="Morin E."/>
            <person name="Kuo A."/>
            <person name="Drula E."/>
            <person name="Varga T."/>
            <person name="Kohler A."/>
            <person name="Feng B."/>
            <person name="Cao Y."/>
            <person name="Lipzen A."/>
            <person name="Daum C."/>
            <person name="Hundley H."/>
            <person name="Pangilinan J."/>
            <person name="Johnson J."/>
            <person name="Barry K."/>
            <person name="LaButti K."/>
            <person name="Ng V."/>
            <person name="Ahrendt S."/>
            <person name="Min B."/>
            <person name="Choi I.G."/>
            <person name="Park H."/>
            <person name="Plett J.M."/>
            <person name="Magnuson J."/>
            <person name="Spatafora J.W."/>
            <person name="Nagy L.G."/>
            <person name="Henrissat B."/>
            <person name="Grigoriev I.V."/>
            <person name="Yang Z.L."/>
            <person name="Xu J."/>
            <person name="Martin F.M."/>
        </authorList>
    </citation>
    <scope>NUCLEOTIDE SEQUENCE</scope>
    <source>
        <strain evidence="1">ATCC 28755</strain>
    </source>
</reference>
<accession>A0ACB7ZSZ1</accession>
<dbReference type="Proteomes" id="UP000790377">
    <property type="component" value="Unassembled WGS sequence"/>
</dbReference>
<gene>
    <name evidence="1" type="ORF">BJ138DRAFT_1020037</name>
</gene>
<name>A0ACB7ZSZ1_9AGAM</name>
<feature type="non-terminal residue" evidence="1">
    <location>
        <position position="317"/>
    </location>
</feature>
<organism evidence="1 2">
    <name type="scientific">Hygrophoropsis aurantiaca</name>
    <dbReference type="NCBI Taxonomy" id="72124"/>
    <lineage>
        <taxon>Eukaryota</taxon>
        <taxon>Fungi</taxon>
        <taxon>Dikarya</taxon>
        <taxon>Basidiomycota</taxon>
        <taxon>Agaricomycotina</taxon>
        <taxon>Agaricomycetes</taxon>
        <taxon>Agaricomycetidae</taxon>
        <taxon>Boletales</taxon>
        <taxon>Coniophorineae</taxon>
        <taxon>Hygrophoropsidaceae</taxon>
        <taxon>Hygrophoropsis</taxon>
    </lineage>
</organism>
<evidence type="ECO:0000313" key="1">
    <source>
        <dbReference type="EMBL" id="KAH7903812.1"/>
    </source>
</evidence>
<sequence length="317" mass="36008">MWCKTCIVKTHTFLPFHKVESWNGLYFQPTALFDVGFVWHLGHGGKVCPNSDLASWEDIPNDGGLDDEEKIEVDEGNWKGGHTTVMRFIHSSGIFTHRVSWCCCDSSARRDLQLFKARLFPSSFAQPQTAFTFEVLDHFWIDAIECKTSAMAFYEKIRRLTSANFPHKLPDRYRELMRMSRIWRDLNNRVRFGYGHETQSGPGPGDLALFCPACPQPKVNLPEDWAEKYNSWLVKARLVTDGNFSAQHMKMKNPEDDVSLTDGEGYMTTEGPYAEHISTAVESKQKSYCNNHRAVNAALCNRVNLRATAVGAVACAR</sequence>
<dbReference type="EMBL" id="MU268746">
    <property type="protein sequence ID" value="KAH7903812.1"/>
    <property type="molecule type" value="Genomic_DNA"/>
</dbReference>
<evidence type="ECO:0000313" key="2">
    <source>
        <dbReference type="Proteomes" id="UP000790377"/>
    </source>
</evidence>
<proteinExistence type="predicted"/>
<keyword evidence="2" id="KW-1185">Reference proteome</keyword>
<comment type="caution">
    <text evidence="1">The sequence shown here is derived from an EMBL/GenBank/DDBJ whole genome shotgun (WGS) entry which is preliminary data.</text>
</comment>
<protein>
    <submittedName>
        <fullName evidence="1">Uncharacterized protein</fullName>
    </submittedName>
</protein>